<dbReference type="InterPro" id="IPR005115">
    <property type="entry name" value="Gly_transporter"/>
</dbReference>
<feature type="transmembrane region" description="Helical" evidence="7">
    <location>
        <begin position="32"/>
        <end position="52"/>
    </location>
</feature>
<feature type="transmembrane region" description="Helical" evidence="7">
    <location>
        <begin position="147"/>
        <end position="163"/>
    </location>
</feature>
<evidence type="ECO:0000259" key="8">
    <source>
        <dbReference type="Pfam" id="PF03458"/>
    </source>
</evidence>
<evidence type="ECO:0000256" key="2">
    <source>
        <dbReference type="ARBA" id="ARBA00008193"/>
    </source>
</evidence>
<evidence type="ECO:0000256" key="7">
    <source>
        <dbReference type="SAM" id="Phobius"/>
    </source>
</evidence>
<dbReference type="AlphaFoldDB" id="A0AAT9GIG7"/>
<keyword evidence="3" id="KW-1003">Cell membrane</keyword>
<gene>
    <name evidence="9" type="ORF">KACHI17_12990</name>
</gene>
<accession>A0AAT9GIG7</accession>
<organism evidence="9">
    <name type="scientific">Sediminibacterium sp. KACHI17</name>
    <dbReference type="NCBI Taxonomy" id="1751071"/>
    <lineage>
        <taxon>Bacteria</taxon>
        <taxon>Pseudomonadati</taxon>
        <taxon>Bacteroidota</taxon>
        <taxon>Chitinophagia</taxon>
        <taxon>Chitinophagales</taxon>
        <taxon>Chitinophagaceae</taxon>
        <taxon>Sediminibacterium</taxon>
    </lineage>
</organism>
<name>A0AAT9GIG7_9BACT</name>
<keyword evidence="4 7" id="KW-0812">Transmembrane</keyword>
<keyword evidence="5 7" id="KW-1133">Transmembrane helix</keyword>
<comment type="similarity">
    <text evidence="2">Belongs to the UPF0126 family.</text>
</comment>
<proteinExistence type="inferred from homology"/>
<sequence length="173" mass="18696">MDIFGAAVVAFVTAYGGGTIRDLLIGVRPVNWVNDYLALGLVVSAVLIVSLLNTNFTRFRRAIFFTDAIGLGMFTVGGIERSLVYGINEGYSVIMGVMSATFGGLLADMICGEVPNLLKRGELYATACALGGVIYLGLKYYGIEYNLGLFICVAIIVGIRILSKRKRLRLPEI</sequence>
<evidence type="ECO:0000256" key="1">
    <source>
        <dbReference type="ARBA" id="ARBA00004651"/>
    </source>
</evidence>
<dbReference type="PANTHER" id="PTHR30506">
    <property type="entry name" value="INNER MEMBRANE PROTEIN"/>
    <property type="match status" value="1"/>
</dbReference>
<evidence type="ECO:0000256" key="3">
    <source>
        <dbReference type="ARBA" id="ARBA00022475"/>
    </source>
</evidence>
<evidence type="ECO:0000313" key="9">
    <source>
        <dbReference type="EMBL" id="BFG70418.1"/>
    </source>
</evidence>
<evidence type="ECO:0000256" key="5">
    <source>
        <dbReference type="ARBA" id="ARBA00022989"/>
    </source>
</evidence>
<reference evidence="9" key="1">
    <citation type="submission" date="2024-02" db="EMBL/GenBank/DDBJ databases">
        <title>Sediminibacterium planktonica sp. nov. and Sediminibacterium longus sp. nov., isolated from surface lake and river water.</title>
        <authorList>
            <person name="Watanabe K."/>
            <person name="Takemine S."/>
            <person name="Ishii Y."/>
            <person name="Ogata Y."/>
            <person name="Shindo C."/>
            <person name="Suda W."/>
        </authorList>
    </citation>
    <scope>NUCLEOTIDE SEQUENCE</scope>
    <source>
        <strain evidence="9">KACHI17</strain>
    </source>
</reference>
<dbReference type="EMBL" id="AP029612">
    <property type="protein sequence ID" value="BFG70418.1"/>
    <property type="molecule type" value="Genomic_DNA"/>
</dbReference>
<comment type="subcellular location">
    <subcellularLocation>
        <location evidence="1">Cell membrane</location>
        <topology evidence="1">Multi-pass membrane protein</topology>
    </subcellularLocation>
</comment>
<feature type="domain" description="Glycine transporter" evidence="8">
    <location>
        <begin position="1"/>
        <end position="48"/>
    </location>
</feature>
<feature type="domain" description="Glycine transporter" evidence="8">
    <location>
        <begin position="65"/>
        <end position="138"/>
    </location>
</feature>
<dbReference type="PANTHER" id="PTHR30506:SF3">
    <property type="entry name" value="UPF0126 INNER MEMBRANE PROTEIN YADS-RELATED"/>
    <property type="match status" value="1"/>
</dbReference>
<protein>
    <submittedName>
        <fullName evidence="9">Trimeric intracellular cation channel family protein</fullName>
    </submittedName>
</protein>
<evidence type="ECO:0000256" key="6">
    <source>
        <dbReference type="ARBA" id="ARBA00023136"/>
    </source>
</evidence>
<dbReference type="GO" id="GO:0005886">
    <property type="term" value="C:plasma membrane"/>
    <property type="evidence" value="ECO:0007669"/>
    <property type="project" value="UniProtKB-SubCell"/>
</dbReference>
<feature type="transmembrane region" description="Helical" evidence="7">
    <location>
        <begin position="59"/>
        <end position="79"/>
    </location>
</feature>
<dbReference type="Pfam" id="PF03458">
    <property type="entry name" value="Gly_transporter"/>
    <property type="match status" value="2"/>
</dbReference>
<keyword evidence="6 7" id="KW-0472">Membrane</keyword>
<evidence type="ECO:0000256" key="4">
    <source>
        <dbReference type="ARBA" id="ARBA00022692"/>
    </source>
</evidence>